<keyword evidence="4 7" id="KW-1133">Transmembrane helix</keyword>
<evidence type="ECO:0000256" key="5">
    <source>
        <dbReference type="ARBA" id="ARBA00023136"/>
    </source>
</evidence>
<feature type="domain" description="EamA" evidence="8">
    <location>
        <begin position="43"/>
        <end position="177"/>
    </location>
</feature>
<evidence type="ECO:0000313" key="10">
    <source>
        <dbReference type="Proteomes" id="UP001190700"/>
    </source>
</evidence>
<evidence type="ECO:0000256" key="2">
    <source>
        <dbReference type="ARBA" id="ARBA00007635"/>
    </source>
</evidence>
<feature type="transmembrane region" description="Helical" evidence="7">
    <location>
        <begin position="225"/>
        <end position="249"/>
    </location>
</feature>
<feature type="transmembrane region" description="Helical" evidence="7">
    <location>
        <begin position="269"/>
        <end position="287"/>
    </location>
</feature>
<reference evidence="9 10" key="1">
    <citation type="journal article" date="2015" name="Genome Biol. Evol.">
        <title>Comparative Genomics of a Bacterivorous Green Alga Reveals Evolutionary Causalities and Consequences of Phago-Mixotrophic Mode of Nutrition.</title>
        <authorList>
            <person name="Burns J.A."/>
            <person name="Paasch A."/>
            <person name="Narechania A."/>
            <person name="Kim E."/>
        </authorList>
    </citation>
    <scope>NUCLEOTIDE SEQUENCE [LARGE SCALE GENOMIC DNA]</scope>
    <source>
        <strain evidence="9 10">PLY_AMNH</strain>
    </source>
</reference>
<evidence type="ECO:0000256" key="3">
    <source>
        <dbReference type="ARBA" id="ARBA00022692"/>
    </source>
</evidence>
<protein>
    <recommendedName>
        <fullName evidence="8">EamA domain-containing protein</fullName>
    </recommendedName>
</protein>
<feature type="transmembrane region" description="Helical" evidence="7">
    <location>
        <begin position="324"/>
        <end position="345"/>
    </location>
</feature>
<dbReference type="AlphaFoldDB" id="A0AAE0ENN6"/>
<dbReference type="InterPro" id="IPR037185">
    <property type="entry name" value="EmrE-like"/>
</dbReference>
<dbReference type="SUPFAM" id="SSF103481">
    <property type="entry name" value="Multidrug resistance efflux transporter EmrE"/>
    <property type="match status" value="2"/>
</dbReference>
<evidence type="ECO:0000256" key="1">
    <source>
        <dbReference type="ARBA" id="ARBA00004141"/>
    </source>
</evidence>
<dbReference type="Pfam" id="PF00892">
    <property type="entry name" value="EamA"/>
    <property type="match status" value="2"/>
</dbReference>
<evidence type="ECO:0000256" key="4">
    <source>
        <dbReference type="ARBA" id="ARBA00022989"/>
    </source>
</evidence>
<sequence length="354" mass="37530">MPQETDTSPKAGLPDALSFSKTTSVNDDARPERVDQGAADDITGILLVILSVFLFAGVSATVKSVPVSLPIQIEIRSAIQLALSLVVVAAQGKFTEEGLFGRPEDRVWLLLRGLLYWVFLSAWWASVTRMPVGDATALVYCSPIVTSLAATLFLKEKLRNTFVPKTLLALSGAVLIVKPSWLSALLDVAATADNDGRGTGAAFAFVAAIAGGLLPILARASKNCNWLVVVQTSSTISALVLAPLAIALTEKAPMEAFSLLFQDENAIEYLLKIAAASALGFVALAANTKGYQLAEASKVCYFSYLEIPFSYVLQWIIFGEGLDTLGVFGATCILGSCAIALREVFDDAKAGEMA</sequence>
<feature type="transmembrane region" description="Helical" evidence="7">
    <location>
        <begin position="299"/>
        <end position="318"/>
    </location>
</feature>
<evidence type="ECO:0000313" key="9">
    <source>
        <dbReference type="EMBL" id="KAK3234996.1"/>
    </source>
</evidence>
<evidence type="ECO:0000259" key="8">
    <source>
        <dbReference type="Pfam" id="PF00892"/>
    </source>
</evidence>
<name>A0AAE0ENN6_9CHLO</name>
<dbReference type="EMBL" id="LGRX02035398">
    <property type="protein sequence ID" value="KAK3234996.1"/>
    <property type="molecule type" value="Genomic_DNA"/>
</dbReference>
<comment type="caution">
    <text evidence="9">The sequence shown here is derived from an EMBL/GenBank/DDBJ whole genome shotgun (WGS) entry which is preliminary data.</text>
</comment>
<feature type="transmembrane region" description="Helical" evidence="7">
    <location>
        <begin position="198"/>
        <end position="218"/>
    </location>
</feature>
<feature type="domain" description="EamA" evidence="8">
    <location>
        <begin position="199"/>
        <end position="340"/>
    </location>
</feature>
<dbReference type="PANTHER" id="PTHR22911:SF6">
    <property type="entry name" value="SOLUTE CARRIER FAMILY 35 MEMBER G1"/>
    <property type="match status" value="1"/>
</dbReference>
<proteinExistence type="inferred from homology"/>
<feature type="transmembrane region" description="Helical" evidence="7">
    <location>
        <begin position="166"/>
        <end position="186"/>
    </location>
</feature>
<feature type="transmembrane region" description="Helical" evidence="7">
    <location>
        <begin position="137"/>
        <end position="154"/>
    </location>
</feature>
<feature type="region of interest" description="Disordered" evidence="6">
    <location>
        <begin position="1"/>
        <end position="32"/>
    </location>
</feature>
<keyword evidence="10" id="KW-1185">Reference proteome</keyword>
<comment type="similarity">
    <text evidence="2">Belongs to the drug/metabolite transporter (DMT) superfamily. Plant drug/metabolite exporter (P-DME) (TC 2.A.7.4) family.</text>
</comment>
<organism evidence="9 10">
    <name type="scientific">Cymbomonas tetramitiformis</name>
    <dbReference type="NCBI Taxonomy" id="36881"/>
    <lineage>
        <taxon>Eukaryota</taxon>
        <taxon>Viridiplantae</taxon>
        <taxon>Chlorophyta</taxon>
        <taxon>Pyramimonadophyceae</taxon>
        <taxon>Pyramimonadales</taxon>
        <taxon>Pyramimonadaceae</taxon>
        <taxon>Cymbomonas</taxon>
    </lineage>
</organism>
<evidence type="ECO:0000256" key="6">
    <source>
        <dbReference type="SAM" id="MobiDB-lite"/>
    </source>
</evidence>
<feature type="transmembrane region" description="Helical" evidence="7">
    <location>
        <begin position="42"/>
        <end position="62"/>
    </location>
</feature>
<dbReference type="GO" id="GO:0016020">
    <property type="term" value="C:membrane"/>
    <property type="evidence" value="ECO:0007669"/>
    <property type="project" value="UniProtKB-SubCell"/>
</dbReference>
<dbReference type="PANTHER" id="PTHR22911">
    <property type="entry name" value="ACYL-MALONYL CONDENSING ENZYME-RELATED"/>
    <property type="match status" value="1"/>
</dbReference>
<dbReference type="InterPro" id="IPR000620">
    <property type="entry name" value="EamA_dom"/>
</dbReference>
<keyword evidence="5 7" id="KW-0472">Membrane</keyword>
<evidence type="ECO:0000256" key="7">
    <source>
        <dbReference type="SAM" id="Phobius"/>
    </source>
</evidence>
<gene>
    <name evidence="9" type="ORF">CYMTET_54779</name>
</gene>
<accession>A0AAE0ENN6</accession>
<comment type="subcellular location">
    <subcellularLocation>
        <location evidence="1">Membrane</location>
        <topology evidence="1">Multi-pass membrane protein</topology>
    </subcellularLocation>
</comment>
<keyword evidence="3 7" id="KW-0812">Transmembrane</keyword>
<dbReference type="Proteomes" id="UP001190700">
    <property type="component" value="Unassembled WGS sequence"/>
</dbReference>
<feature type="transmembrane region" description="Helical" evidence="7">
    <location>
        <begin position="107"/>
        <end position="125"/>
    </location>
</feature>